<accession>A0ABQ0JEW3</accession>
<proteinExistence type="inferred from homology"/>
<keyword evidence="7 9" id="KW-0472">Membrane</keyword>
<evidence type="ECO:0000259" key="10">
    <source>
        <dbReference type="Pfam" id="PF04290"/>
    </source>
</evidence>
<keyword evidence="2 9" id="KW-0813">Transport</keyword>
<keyword evidence="5 9" id="KW-0812">Transmembrane</keyword>
<protein>
    <recommendedName>
        <fullName evidence="9">TRAP transporter small permease protein</fullName>
    </recommendedName>
</protein>
<evidence type="ECO:0000256" key="2">
    <source>
        <dbReference type="ARBA" id="ARBA00022448"/>
    </source>
</evidence>
<dbReference type="Proteomes" id="UP000029223">
    <property type="component" value="Unassembled WGS sequence"/>
</dbReference>
<comment type="subcellular location">
    <subcellularLocation>
        <location evidence="1 9">Cell inner membrane</location>
        <topology evidence="1 9">Multi-pass membrane protein</topology>
    </subcellularLocation>
</comment>
<dbReference type="PANTHER" id="PTHR35011">
    <property type="entry name" value="2,3-DIKETO-L-GULONATE TRAP TRANSPORTER SMALL PERMEASE PROTEIN YIAM"/>
    <property type="match status" value="1"/>
</dbReference>
<name>A0ABQ0JEW3_9VIBR</name>
<evidence type="ECO:0000256" key="5">
    <source>
        <dbReference type="ARBA" id="ARBA00022692"/>
    </source>
</evidence>
<evidence type="ECO:0000256" key="3">
    <source>
        <dbReference type="ARBA" id="ARBA00022475"/>
    </source>
</evidence>
<comment type="subunit">
    <text evidence="9">The complex comprises the extracytoplasmic solute receptor protein and the two transmembrane proteins.</text>
</comment>
<evidence type="ECO:0000256" key="8">
    <source>
        <dbReference type="ARBA" id="ARBA00038436"/>
    </source>
</evidence>
<gene>
    <name evidence="11" type="ORF">JCM19239_2112</name>
</gene>
<evidence type="ECO:0000256" key="4">
    <source>
        <dbReference type="ARBA" id="ARBA00022519"/>
    </source>
</evidence>
<evidence type="ECO:0000256" key="7">
    <source>
        <dbReference type="ARBA" id="ARBA00023136"/>
    </source>
</evidence>
<evidence type="ECO:0000313" key="11">
    <source>
        <dbReference type="EMBL" id="GAL27300.1"/>
    </source>
</evidence>
<keyword evidence="4 9" id="KW-0997">Cell inner membrane</keyword>
<feature type="transmembrane region" description="Helical" evidence="9">
    <location>
        <begin position="47"/>
        <end position="65"/>
    </location>
</feature>
<evidence type="ECO:0000256" key="1">
    <source>
        <dbReference type="ARBA" id="ARBA00004429"/>
    </source>
</evidence>
<comment type="similarity">
    <text evidence="8 9">Belongs to the TRAP transporter small permease family.</text>
</comment>
<dbReference type="InterPro" id="IPR007387">
    <property type="entry name" value="TRAP_DctQ"/>
</dbReference>
<keyword evidence="3" id="KW-1003">Cell membrane</keyword>
<feature type="transmembrane region" description="Helical" evidence="9">
    <location>
        <begin position="91"/>
        <end position="110"/>
    </location>
</feature>
<feature type="transmembrane region" description="Helical" evidence="9">
    <location>
        <begin position="130"/>
        <end position="149"/>
    </location>
</feature>
<evidence type="ECO:0000256" key="9">
    <source>
        <dbReference type="RuleBase" id="RU369079"/>
    </source>
</evidence>
<dbReference type="Pfam" id="PF04290">
    <property type="entry name" value="DctQ"/>
    <property type="match status" value="1"/>
</dbReference>
<dbReference type="PANTHER" id="PTHR35011:SF2">
    <property type="entry name" value="2,3-DIKETO-L-GULONATE TRAP TRANSPORTER SMALL PERMEASE PROTEIN YIAM"/>
    <property type="match status" value="1"/>
</dbReference>
<organism evidence="11 12">
    <name type="scientific">Vibrio variabilis</name>
    <dbReference type="NCBI Taxonomy" id="990271"/>
    <lineage>
        <taxon>Bacteria</taxon>
        <taxon>Pseudomonadati</taxon>
        <taxon>Pseudomonadota</taxon>
        <taxon>Gammaproteobacteria</taxon>
        <taxon>Vibrionales</taxon>
        <taxon>Vibrionaceae</taxon>
        <taxon>Vibrio</taxon>
    </lineage>
</organism>
<comment type="caution">
    <text evidence="11">The sequence shown here is derived from an EMBL/GenBank/DDBJ whole genome shotgun (WGS) entry which is preliminary data.</text>
</comment>
<sequence>MNKLITIMNKVLSLFCISLSSVLVICVSWQVFSRYVLNAPSTFTDEVARFLFIWVGLMGAAYTLGQKRHLAIDLLAMKIEHDAVKHNRLKLLVNLISTTFASVIMVYGGGKLMLKTLATGQVSPALGIEMGMVYAAIPLAGVFMVIYLAKDIVDNVAAMSETNPNSSTLSNQ</sequence>
<keyword evidence="6 9" id="KW-1133">Transmembrane helix</keyword>
<evidence type="ECO:0000313" key="12">
    <source>
        <dbReference type="Proteomes" id="UP000029223"/>
    </source>
</evidence>
<feature type="domain" description="Tripartite ATP-independent periplasmic transporters DctQ component" evidence="10">
    <location>
        <begin position="23"/>
        <end position="156"/>
    </location>
</feature>
<dbReference type="EMBL" id="BBMS01000027">
    <property type="protein sequence ID" value="GAL27300.1"/>
    <property type="molecule type" value="Genomic_DNA"/>
</dbReference>
<keyword evidence="12" id="KW-1185">Reference proteome</keyword>
<reference evidence="12" key="1">
    <citation type="submission" date="2014-09" db="EMBL/GenBank/DDBJ databases">
        <title>Vibrio variabilis JCM 19239. (C206) whole genome shotgun sequence.</title>
        <authorList>
            <person name="Sawabe T."/>
            <person name="Meirelles P."/>
            <person name="Nakanishi M."/>
            <person name="Sayaka M."/>
            <person name="Hattori M."/>
            <person name="Ohkuma M."/>
        </authorList>
    </citation>
    <scope>NUCLEOTIDE SEQUENCE [LARGE SCALE GENOMIC DNA]</scope>
    <source>
        <strain evidence="12">JCM 19239</strain>
    </source>
</reference>
<dbReference type="InterPro" id="IPR055348">
    <property type="entry name" value="DctQ"/>
</dbReference>
<comment type="function">
    <text evidence="9">Part of the tripartite ATP-independent periplasmic (TRAP) transport system.</text>
</comment>
<evidence type="ECO:0000256" key="6">
    <source>
        <dbReference type="ARBA" id="ARBA00022989"/>
    </source>
</evidence>
<feature type="transmembrane region" description="Helical" evidence="9">
    <location>
        <begin position="12"/>
        <end position="32"/>
    </location>
</feature>